<protein>
    <submittedName>
        <fullName evidence="1">Uncharacterized protein</fullName>
    </submittedName>
</protein>
<dbReference type="KEGG" id="hja:BST95_10035"/>
<comment type="caution">
    <text evidence="1">The sequence shown here is derived from an EMBL/GenBank/DDBJ whole genome shotgun (WGS) entry which is preliminary data.</text>
</comment>
<dbReference type="RefSeq" id="WP_082849970.1">
    <property type="nucleotide sequence ID" value="NZ_BMYL01000002.1"/>
</dbReference>
<accession>A0AAP8MEU6</accession>
<gene>
    <name evidence="1" type="ORF">C0029_09070</name>
</gene>
<keyword evidence="2" id="KW-1185">Reference proteome</keyword>
<proteinExistence type="predicted"/>
<sequence>MADVIPFRKPTLKEKHKGKTLCRHGHHKWEVDVAKQFDVKQGRLVTRYVCTRCGKHKVKAH</sequence>
<reference evidence="1 2" key="1">
    <citation type="submission" date="2018-01" db="EMBL/GenBank/DDBJ databases">
        <title>The draft genome sequence of Halioglobus japonicus S1-36.</title>
        <authorList>
            <person name="Du Z.-J."/>
            <person name="Shi M.-J."/>
        </authorList>
    </citation>
    <scope>NUCLEOTIDE SEQUENCE [LARGE SCALE GENOMIC DNA]</scope>
    <source>
        <strain evidence="1 2">S1-36</strain>
    </source>
</reference>
<dbReference type="Proteomes" id="UP000235162">
    <property type="component" value="Unassembled WGS sequence"/>
</dbReference>
<dbReference type="AlphaFoldDB" id="A0AAP8MEU6"/>
<evidence type="ECO:0000313" key="1">
    <source>
        <dbReference type="EMBL" id="PLW86545.1"/>
    </source>
</evidence>
<organism evidence="1 2">
    <name type="scientific">Halioglobus japonicus</name>
    <dbReference type="NCBI Taxonomy" id="930805"/>
    <lineage>
        <taxon>Bacteria</taxon>
        <taxon>Pseudomonadati</taxon>
        <taxon>Pseudomonadota</taxon>
        <taxon>Gammaproteobacteria</taxon>
        <taxon>Cellvibrionales</taxon>
        <taxon>Halieaceae</taxon>
        <taxon>Halioglobus</taxon>
    </lineage>
</organism>
<name>A0AAP8MEU6_9GAMM</name>
<evidence type="ECO:0000313" key="2">
    <source>
        <dbReference type="Proteomes" id="UP000235162"/>
    </source>
</evidence>
<dbReference type="EMBL" id="PKUR01000002">
    <property type="protein sequence ID" value="PLW86545.1"/>
    <property type="molecule type" value="Genomic_DNA"/>
</dbReference>